<reference evidence="4 5" key="1">
    <citation type="submission" date="2019-12" db="EMBL/GenBank/DDBJ databases">
        <title>Paraburkholderia acidiphila 7Q-K02 sp. nov and Paraburkholderia acidisoli DHF22 sp. nov., two strains isolated from forest soil.</title>
        <authorList>
            <person name="Gao Z."/>
            <person name="Qiu L."/>
        </authorList>
    </citation>
    <scope>NUCLEOTIDE SEQUENCE [LARGE SCALE GENOMIC DNA]</scope>
    <source>
        <strain evidence="4 5">DHF22</strain>
    </source>
</reference>
<feature type="region of interest" description="Disordered" evidence="2">
    <location>
        <begin position="24"/>
        <end position="46"/>
    </location>
</feature>
<evidence type="ECO:0000256" key="3">
    <source>
        <dbReference type="SAM" id="SignalP"/>
    </source>
</evidence>
<keyword evidence="3" id="KW-0732">Signal</keyword>
<accession>A0A7Z2GPY9</accession>
<dbReference type="GO" id="GO:1990281">
    <property type="term" value="C:efflux pump complex"/>
    <property type="evidence" value="ECO:0007669"/>
    <property type="project" value="TreeGrafter"/>
</dbReference>
<evidence type="ECO:0000256" key="1">
    <source>
        <dbReference type="ARBA" id="ARBA00009477"/>
    </source>
</evidence>
<dbReference type="GO" id="GO:0015562">
    <property type="term" value="F:efflux transmembrane transporter activity"/>
    <property type="evidence" value="ECO:0007669"/>
    <property type="project" value="TreeGrafter"/>
</dbReference>
<dbReference type="Proteomes" id="UP000433577">
    <property type="component" value="Chromosome 3"/>
</dbReference>
<feature type="signal peptide" evidence="3">
    <location>
        <begin position="1"/>
        <end position="16"/>
    </location>
</feature>
<dbReference type="Gene3D" id="2.40.50.100">
    <property type="match status" value="2"/>
</dbReference>
<name>A0A7Z2GPY9_9BURK</name>
<dbReference type="NCBIfam" id="TIGR01730">
    <property type="entry name" value="RND_mfp"/>
    <property type="match status" value="1"/>
</dbReference>
<evidence type="ECO:0000313" key="5">
    <source>
        <dbReference type="Proteomes" id="UP000433577"/>
    </source>
</evidence>
<sequence length="269" mass="28434">MLIGVFSLAGAQAAQAAQAAATATAPSPAAPRPPVSADDPAGAGGARREIRAQLKPLHYTTLAAEIGARIRALPVSEGGRFRQGQPLVNFDCSLQQAQVNKARAAVDAANTTWQANQRLNELKSVSTVELNVSHADLAKAQADLAAEAAVVRKCTIVAPFPGRVATQKVREDQFVQPGQALLDIIDDSSLDLEFLVPSRWLIWMKPDQHFQVQIDETGKTYPARIKQIGASVDPVSQSIKVTAVIDGHFPELMAGMSGLVLLSPAAAGH</sequence>
<dbReference type="KEGG" id="pacs:FAZ98_27570"/>
<keyword evidence="5" id="KW-1185">Reference proteome</keyword>
<dbReference type="EMBL" id="CP046915">
    <property type="protein sequence ID" value="QGZ65790.1"/>
    <property type="molecule type" value="Genomic_DNA"/>
</dbReference>
<evidence type="ECO:0000313" key="4">
    <source>
        <dbReference type="EMBL" id="QGZ65790.1"/>
    </source>
</evidence>
<dbReference type="InterPro" id="IPR006143">
    <property type="entry name" value="RND_pump_MFP"/>
</dbReference>
<dbReference type="Gene3D" id="2.40.30.170">
    <property type="match status" value="1"/>
</dbReference>
<gene>
    <name evidence="4" type="ORF">FAZ98_27570</name>
</gene>
<evidence type="ECO:0000256" key="2">
    <source>
        <dbReference type="SAM" id="MobiDB-lite"/>
    </source>
</evidence>
<feature type="chain" id="PRO_5031471390" evidence="3">
    <location>
        <begin position="17"/>
        <end position="269"/>
    </location>
</feature>
<dbReference type="AlphaFoldDB" id="A0A7Z2GPY9"/>
<proteinExistence type="inferred from homology"/>
<dbReference type="PANTHER" id="PTHR30469">
    <property type="entry name" value="MULTIDRUG RESISTANCE PROTEIN MDTA"/>
    <property type="match status" value="1"/>
</dbReference>
<dbReference type="SUPFAM" id="SSF111369">
    <property type="entry name" value="HlyD-like secretion proteins"/>
    <property type="match status" value="1"/>
</dbReference>
<organism evidence="4 5">
    <name type="scientific">Paraburkholderia acidisoli</name>
    <dbReference type="NCBI Taxonomy" id="2571748"/>
    <lineage>
        <taxon>Bacteria</taxon>
        <taxon>Pseudomonadati</taxon>
        <taxon>Pseudomonadota</taxon>
        <taxon>Betaproteobacteria</taxon>
        <taxon>Burkholderiales</taxon>
        <taxon>Burkholderiaceae</taxon>
        <taxon>Paraburkholderia</taxon>
    </lineage>
</organism>
<comment type="similarity">
    <text evidence="1">Belongs to the membrane fusion protein (MFP) (TC 8.A.1) family.</text>
</comment>
<dbReference type="OrthoDB" id="9778796at2"/>
<protein>
    <submittedName>
        <fullName evidence="4">Efflux RND transporter periplasmic adaptor subunit</fullName>
    </submittedName>
</protein>